<protein>
    <submittedName>
        <fullName evidence="2">Uncharacterized protein</fullName>
    </submittedName>
</protein>
<dbReference type="Proteomes" id="UP000310636">
    <property type="component" value="Unassembled WGS sequence"/>
</dbReference>
<sequence>MLGKTGMLPEERRFGGGGAAGEGGADLAKKQEKKHACFMRVKTSVLIPFSGPLTARFLCEFSHSFRPRTALRTFLCDFSHLSRLRTAHRAFFM</sequence>
<gene>
    <name evidence="2" type="ORF">E6C55_31055</name>
</gene>
<dbReference type="EMBL" id="SSOB01000065">
    <property type="protein sequence ID" value="THF72987.1"/>
    <property type="molecule type" value="Genomic_DNA"/>
</dbReference>
<feature type="region of interest" description="Disordered" evidence="1">
    <location>
        <begin position="1"/>
        <end position="27"/>
    </location>
</feature>
<dbReference type="AlphaFoldDB" id="A0A4S4BL53"/>
<feature type="compositionally biased region" description="Gly residues" evidence="1">
    <location>
        <begin position="15"/>
        <end position="24"/>
    </location>
</feature>
<evidence type="ECO:0000313" key="3">
    <source>
        <dbReference type="Proteomes" id="UP000310636"/>
    </source>
</evidence>
<reference evidence="2 3" key="1">
    <citation type="submission" date="2019-04" db="EMBL/GenBank/DDBJ databases">
        <title>Cohnella sp. nov. isolated from preserved vegetables.</title>
        <authorList>
            <person name="Lin S.-Y."/>
            <person name="Hung M.-H."/>
            <person name="Young C.-C."/>
        </authorList>
    </citation>
    <scope>NUCLEOTIDE SEQUENCE [LARGE SCALE GENOMIC DNA]</scope>
    <source>
        <strain evidence="2 3">CC-MHH1044</strain>
    </source>
</reference>
<proteinExistence type="predicted"/>
<keyword evidence="3" id="KW-1185">Reference proteome</keyword>
<organism evidence="2 3">
    <name type="scientific">Cohnella fermenti</name>
    <dbReference type="NCBI Taxonomy" id="2565925"/>
    <lineage>
        <taxon>Bacteria</taxon>
        <taxon>Bacillati</taxon>
        <taxon>Bacillota</taxon>
        <taxon>Bacilli</taxon>
        <taxon>Bacillales</taxon>
        <taxon>Paenibacillaceae</taxon>
        <taxon>Cohnella</taxon>
    </lineage>
</organism>
<comment type="caution">
    <text evidence="2">The sequence shown here is derived from an EMBL/GenBank/DDBJ whole genome shotgun (WGS) entry which is preliminary data.</text>
</comment>
<evidence type="ECO:0000256" key="1">
    <source>
        <dbReference type="SAM" id="MobiDB-lite"/>
    </source>
</evidence>
<accession>A0A4S4BL53</accession>
<evidence type="ECO:0000313" key="2">
    <source>
        <dbReference type="EMBL" id="THF72987.1"/>
    </source>
</evidence>
<name>A0A4S4BL53_9BACL</name>